<evidence type="ECO:0000256" key="1">
    <source>
        <dbReference type="SAM" id="MobiDB-lite"/>
    </source>
</evidence>
<feature type="compositionally biased region" description="Low complexity" evidence="1">
    <location>
        <begin position="15"/>
        <end position="28"/>
    </location>
</feature>
<protein>
    <submittedName>
        <fullName evidence="2">Uncharacterized protein</fullName>
    </submittedName>
</protein>
<organism evidence="2 3">
    <name type="scientific">Streptomyces filipinensis</name>
    <dbReference type="NCBI Taxonomy" id="66887"/>
    <lineage>
        <taxon>Bacteria</taxon>
        <taxon>Bacillati</taxon>
        <taxon>Actinomycetota</taxon>
        <taxon>Actinomycetes</taxon>
        <taxon>Kitasatosporales</taxon>
        <taxon>Streptomycetaceae</taxon>
        <taxon>Streptomyces</taxon>
    </lineage>
</organism>
<dbReference type="InterPro" id="IPR047002">
    <property type="entry name" value="Tcp10_C_sf"/>
</dbReference>
<proteinExistence type="predicted"/>
<dbReference type="Proteomes" id="UP000618795">
    <property type="component" value="Unassembled WGS sequence"/>
</dbReference>
<keyword evidence="3" id="KW-1185">Reference proteome</keyword>
<gene>
    <name evidence="2" type="ORF">GCM10010260_50980</name>
</gene>
<comment type="caution">
    <text evidence="2">The sequence shown here is derived from an EMBL/GenBank/DDBJ whole genome shotgun (WGS) entry which is preliminary data.</text>
</comment>
<evidence type="ECO:0000313" key="2">
    <source>
        <dbReference type="EMBL" id="GGV07119.1"/>
    </source>
</evidence>
<accession>A0A918IED6</accession>
<feature type="region of interest" description="Disordered" evidence="1">
    <location>
        <begin position="1"/>
        <end position="71"/>
    </location>
</feature>
<dbReference type="RefSeq" id="WP_191875844.1">
    <property type="nucleotide sequence ID" value="NZ_BMTD01000012.1"/>
</dbReference>
<dbReference type="AlphaFoldDB" id="A0A918IED6"/>
<reference evidence="2" key="2">
    <citation type="submission" date="2020-09" db="EMBL/GenBank/DDBJ databases">
        <authorList>
            <person name="Sun Q."/>
            <person name="Ohkuma M."/>
        </authorList>
    </citation>
    <scope>NUCLEOTIDE SEQUENCE</scope>
    <source>
        <strain evidence="2">JCM 4369</strain>
    </source>
</reference>
<dbReference type="EMBL" id="BMTD01000012">
    <property type="protein sequence ID" value="GGV07119.1"/>
    <property type="molecule type" value="Genomic_DNA"/>
</dbReference>
<dbReference type="Gene3D" id="2.60.450.20">
    <property type="match status" value="1"/>
</dbReference>
<reference evidence="2" key="1">
    <citation type="journal article" date="2014" name="Int. J. Syst. Evol. Microbiol.">
        <title>Complete genome sequence of Corynebacterium casei LMG S-19264T (=DSM 44701T), isolated from a smear-ripened cheese.</title>
        <authorList>
            <consortium name="US DOE Joint Genome Institute (JGI-PGF)"/>
            <person name="Walter F."/>
            <person name="Albersmeier A."/>
            <person name="Kalinowski J."/>
            <person name="Ruckert C."/>
        </authorList>
    </citation>
    <scope>NUCLEOTIDE SEQUENCE</scope>
    <source>
        <strain evidence="2">JCM 4369</strain>
    </source>
</reference>
<evidence type="ECO:0000313" key="3">
    <source>
        <dbReference type="Proteomes" id="UP000618795"/>
    </source>
</evidence>
<feature type="compositionally biased region" description="Polar residues" evidence="1">
    <location>
        <begin position="1"/>
        <end position="13"/>
    </location>
</feature>
<name>A0A918IED6_9ACTN</name>
<sequence length="255" mass="27117">MTVTNADGSTTVDNGDGTSTTTWSDGTTEVGYADGSTMRTFPDGRVLNTYPDGTRTSNDRYGTPLDPDTGNPLAAPPVTEQPVATCGEVESGVHVITGVLEASLVLANAEGALALVEPVNAMFAPISMALEIWHALDSAPRAYGTMGYCYGLMYGALDMGGPVYPQGPYSLDSPETVQEKQTRFAEGVRTAAGQLTDGASGSALRNRVLLRTAYLGSDPRRTLNEIWVTACRKNDDEFYADHLTLMWPDTGMTEA</sequence>